<keyword evidence="4" id="KW-0067">ATP-binding</keyword>
<name>A0A7W7EXX2_9SPHN</name>
<dbReference type="Pfam" id="PF00176">
    <property type="entry name" value="SNF2-rel_dom"/>
    <property type="match status" value="1"/>
</dbReference>
<dbReference type="Gene3D" id="3.40.50.300">
    <property type="entry name" value="P-loop containing nucleotide triphosphate hydrolases"/>
    <property type="match status" value="1"/>
</dbReference>
<reference evidence="7 8" key="1">
    <citation type="submission" date="2020-08" db="EMBL/GenBank/DDBJ databases">
        <title>Genomic Encyclopedia of Type Strains, Phase IV (KMG-IV): sequencing the most valuable type-strain genomes for metagenomic binning, comparative biology and taxonomic classification.</title>
        <authorList>
            <person name="Goeker M."/>
        </authorList>
    </citation>
    <scope>NUCLEOTIDE SEQUENCE [LARGE SCALE GENOMIC DNA]</scope>
    <source>
        <strain evidence="7 8">DSM 17507</strain>
    </source>
</reference>
<dbReference type="PANTHER" id="PTHR45766:SF6">
    <property type="entry name" value="SWI_SNF-RELATED MATRIX-ASSOCIATED ACTIN-DEPENDENT REGULATOR OF CHROMATIN SUBFAMILY A-LIKE PROTEIN 1"/>
    <property type="match status" value="1"/>
</dbReference>
<feature type="domain" description="Helicase ATP-binding" evidence="5">
    <location>
        <begin position="118"/>
        <end position="292"/>
    </location>
</feature>
<keyword evidence="8" id="KW-1185">Reference proteome</keyword>
<dbReference type="GO" id="GO:0016787">
    <property type="term" value="F:hydrolase activity"/>
    <property type="evidence" value="ECO:0007669"/>
    <property type="project" value="UniProtKB-KW"/>
</dbReference>
<evidence type="ECO:0000259" key="5">
    <source>
        <dbReference type="PROSITE" id="PS51192"/>
    </source>
</evidence>
<dbReference type="GO" id="GO:0004386">
    <property type="term" value="F:helicase activity"/>
    <property type="evidence" value="ECO:0007669"/>
    <property type="project" value="UniProtKB-KW"/>
</dbReference>
<dbReference type="AlphaFoldDB" id="A0A7W7EXX2"/>
<dbReference type="Pfam" id="PF00271">
    <property type="entry name" value="Helicase_C"/>
    <property type="match status" value="1"/>
</dbReference>
<dbReference type="RefSeq" id="WP_181447290.1">
    <property type="nucleotide sequence ID" value="NZ_JACHOA010000012.1"/>
</dbReference>
<dbReference type="SMART" id="SM00490">
    <property type="entry name" value="HELICc"/>
    <property type="match status" value="1"/>
</dbReference>
<proteinExistence type="predicted"/>
<dbReference type="PROSITE" id="PS51194">
    <property type="entry name" value="HELICASE_CTER"/>
    <property type="match status" value="1"/>
</dbReference>
<evidence type="ECO:0000256" key="4">
    <source>
        <dbReference type="ARBA" id="ARBA00022840"/>
    </source>
</evidence>
<evidence type="ECO:0000256" key="2">
    <source>
        <dbReference type="ARBA" id="ARBA00022801"/>
    </source>
</evidence>
<dbReference type="InterPro" id="IPR001650">
    <property type="entry name" value="Helicase_C-like"/>
</dbReference>
<dbReference type="InterPro" id="IPR000330">
    <property type="entry name" value="SNF2_N"/>
</dbReference>
<evidence type="ECO:0000313" key="8">
    <source>
        <dbReference type="Proteomes" id="UP000538566"/>
    </source>
</evidence>
<dbReference type="SUPFAM" id="SSF52540">
    <property type="entry name" value="P-loop containing nucleoside triphosphate hydrolases"/>
    <property type="match status" value="1"/>
</dbReference>
<organism evidence="7 8">
    <name type="scientific">Novosphingobium taihuense</name>
    <dbReference type="NCBI Taxonomy" id="260085"/>
    <lineage>
        <taxon>Bacteria</taxon>
        <taxon>Pseudomonadati</taxon>
        <taxon>Pseudomonadota</taxon>
        <taxon>Alphaproteobacteria</taxon>
        <taxon>Sphingomonadales</taxon>
        <taxon>Sphingomonadaceae</taxon>
        <taxon>Novosphingobium</taxon>
    </lineage>
</organism>
<dbReference type="InterPro" id="IPR057342">
    <property type="entry name" value="DEXDc_RapA"/>
</dbReference>
<gene>
    <name evidence="7" type="ORF">GGR37_004074</name>
</gene>
<evidence type="ECO:0000259" key="6">
    <source>
        <dbReference type="PROSITE" id="PS51194"/>
    </source>
</evidence>
<dbReference type="Proteomes" id="UP000538566">
    <property type="component" value="Unassembled WGS sequence"/>
</dbReference>
<evidence type="ECO:0000256" key="3">
    <source>
        <dbReference type="ARBA" id="ARBA00022806"/>
    </source>
</evidence>
<dbReference type="SMART" id="SM00487">
    <property type="entry name" value="DEXDc"/>
    <property type="match status" value="1"/>
</dbReference>
<evidence type="ECO:0000256" key="1">
    <source>
        <dbReference type="ARBA" id="ARBA00022741"/>
    </source>
</evidence>
<sequence length="931" mass="102523">MNSEASVLQVSQVQIGDLVQARGREWIVLAKPTDTLLRVRPLSGSEEDAVLLAPKLEREKVRPATFSLPTPQQLDSQDAARLLADALRLSLRRGAGPFRSAAHLGVEPRAYQLVPMLMAMRLDVKRLLIADDVGIGKTIEAGMILREMLDRGEVDSFTVLCPPHLVDQWVAELAEKFDIDAVAVTSARARALEQGIALGDTIFGVHPFTVVSLDYIKADSRRESFAQACPAMVIVDEAHACVGGSERGIQQRFSLLERLAEDAGRHMLLLTATPHSGNQDAYARLLSLLHPDLAGGPDSPDPNAVERYRRRLAQHFVQRRRPDIADKWGEARAFAKAMKADAPYTLTGDFQAFQEDVLEYCLGVATRADGERARRLAFWGTLALMRCVGSSPAAAVSALRNRLGGMAEEAALEPVLFDADEGQLADNDVEPATAPDSEEAAELKTLITRAENLAARFGEDPKLRELVRQVKVLIEKGARPVIFCRFITTAEALGEALRAQFKKQTVEVVTGRLTPEERRERVEALADFPDRILVATDCLSEGINLQSLFSAVVHYDLNWNPTRHQQRDGRVDRFGQQAEQVFSIMMFGANSIIDGAVIKVITEKMRRIEKETGVVVPIPEDSASVSSALMQAMLLDPNRSRRQIQFDFGDADQQLEIRWKDAEETARKSQTRYAQGALKPEEVLPEWQRMRDLLGAQTEVERFTRRALARVETPMGEKGRNWRVRYEDLPLQLAEKLKARGLTGTRTISFADHPAPDVAHVGRTHPLVATLAETMAEGALDPGGVEGKATLGRAGAWRTRAVQTLTTVLLLRLRFKLKTSGRRTLLAEEATAIAFGPDAFAHGPEALALLEPQATGDLAEHIIPRQVEQALSRLPQYQAAIAAHAQERAAALREDHDRVRAATRGEGVTTEVEAVLPADVIGIYVLVPEAN</sequence>
<dbReference type="InterPro" id="IPR027417">
    <property type="entry name" value="P-loop_NTPase"/>
</dbReference>
<dbReference type="InterPro" id="IPR049730">
    <property type="entry name" value="SNF2/RAD54-like_C"/>
</dbReference>
<dbReference type="GO" id="GO:0005524">
    <property type="term" value="F:ATP binding"/>
    <property type="evidence" value="ECO:0007669"/>
    <property type="project" value="UniProtKB-KW"/>
</dbReference>
<dbReference type="InterPro" id="IPR014001">
    <property type="entry name" value="Helicase_ATP-bd"/>
</dbReference>
<dbReference type="Gene3D" id="3.40.50.10810">
    <property type="entry name" value="Tandem AAA-ATPase domain"/>
    <property type="match status" value="1"/>
</dbReference>
<keyword evidence="1" id="KW-0547">Nucleotide-binding</keyword>
<dbReference type="InterPro" id="IPR038718">
    <property type="entry name" value="SNF2-like_sf"/>
</dbReference>
<dbReference type="EMBL" id="JACHOA010000012">
    <property type="protein sequence ID" value="MBB4615770.1"/>
    <property type="molecule type" value="Genomic_DNA"/>
</dbReference>
<evidence type="ECO:0000313" key="7">
    <source>
        <dbReference type="EMBL" id="MBB4615770.1"/>
    </source>
</evidence>
<protein>
    <submittedName>
        <fullName evidence="7">Superfamily II DNA or RNA helicase</fullName>
    </submittedName>
</protein>
<feature type="domain" description="Helicase C-terminal" evidence="6">
    <location>
        <begin position="466"/>
        <end position="616"/>
    </location>
</feature>
<dbReference type="PROSITE" id="PS51192">
    <property type="entry name" value="HELICASE_ATP_BIND_1"/>
    <property type="match status" value="1"/>
</dbReference>
<dbReference type="CDD" id="cd18793">
    <property type="entry name" value="SF2_C_SNF"/>
    <property type="match status" value="1"/>
</dbReference>
<comment type="caution">
    <text evidence="7">The sequence shown here is derived from an EMBL/GenBank/DDBJ whole genome shotgun (WGS) entry which is preliminary data.</text>
</comment>
<keyword evidence="2" id="KW-0378">Hydrolase</keyword>
<accession>A0A7W7EXX2</accession>
<dbReference type="CDD" id="cd18011">
    <property type="entry name" value="DEXDc_RapA"/>
    <property type="match status" value="1"/>
</dbReference>
<dbReference type="PANTHER" id="PTHR45766">
    <property type="entry name" value="DNA ANNEALING HELICASE AND ENDONUCLEASE ZRANB3 FAMILY MEMBER"/>
    <property type="match status" value="1"/>
</dbReference>
<keyword evidence="3 7" id="KW-0347">Helicase</keyword>